<dbReference type="RefSeq" id="WP_004537333.1">
    <property type="nucleotide sequence ID" value="NC_017832.1"/>
</dbReference>
<name>A0A0H3HXL5_BURP2</name>
<dbReference type="KEGG" id="bpz:BP1026B_II1315"/>
<feature type="region of interest" description="Disordered" evidence="1">
    <location>
        <begin position="1"/>
        <end position="72"/>
    </location>
</feature>
<proteinExistence type="predicted"/>
<sequence length="72" mass="7660">MQEMSIEAGAPRDGGAALPRNTAYAGPAQMYGRRRRVRSRAAREGARLRVARAGEPAHAAERCGGARRARAG</sequence>
<dbReference type="GeneID" id="93063391"/>
<gene>
    <name evidence="2" type="ordered locus">BP1026B_II1315</name>
</gene>
<evidence type="ECO:0000313" key="3">
    <source>
        <dbReference type="Proteomes" id="UP000010087"/>
    </source>
</evidence>
<evidence type="ECO:0000256" key="1">
    <source>
        <dbReference type="SAM" id="MobiDB-lite"/>
    </source>
</evidence>
<dbReference type="EMBL" id="CP002834">
    <property type="protein sequence ID" value="AFI69562.1"/>
    <property type="molecule type" value="Genomic_DNA"/>
</dbReference>
<evidence type="ECO:0000313" key="2">
    <source>
        <dbReference type="EMBL" id="AFI69562.1"/>
    </source>
</evidence>
<reference evidence="2 3" key="1">
    <citation type="journal article" date="2012" name="PLoS ONE">
        <title>Evolution of Burkholderia pseudomallei in recurrent melioidosis.</title>
        <authorList>
            <person name="Hayden H.S."/>
            <person name="Lim R."/>
            <person name="Brittnacher M.J."/>
            <person name="Sims E.H."/>
            <person name="Ramage E.R."/>
            <person name="Fong C."/>
            <person name="Wu Z."/>
            <person name="Crist E."/>
            <person name="Chang J."/>
            <person name="Zhou Y."/>
            <person name="Radey M."/>
            <person name="Rohmer L."/>
            <person name="Haugen E."/>
            <person name="Gillett W."/>
            <person name="Wuthiekanun V."/>
            <person name="Peacock S.J."/>
            <person name="Kaul R."/>
            <person name="Miller S.I."/>
            <person name="Manoil C."/>
            <person name="Jacobs M.A."/>
        </authorList>
    </citation>
    <scope>NUCLEOTIDE SEQUENCE [LARGE SCALE GENOMIC DNA]</scope>
    <source>
        <strain evidence="2 3">1026b</strain>
    </source>
</reference>
<dbReference type="Proteomes" id="UP000010087">
    <property type="component" value="Chromosome 2"/>
</dbReference>
<accession>A0A0H3HXL5</accession>
<protein>
    <submittedName>
        <fullName evidence="2">Uncharacterized protein</fullName>
    </submittedName>
</protein>
<dbReference type="PATRIC" id="fig|884204.3.peg.5624"/>
<dbReference type="AlphaFoldDB" id="A0A0H3HXL5"/>
<organism evidence="2 3">
    <name type="scientific">Burkholderia pseudomallei (strain 1026b)</name>
    <dbReference type="NCBI Taxonomy" id="884204"/>
    <lineage>
        <taxon>Bacteria</taxon>
        <taxon>Pseudomonadati</taxon>
        <taxon>Pseudomonadota</taxon>
        <taxon>Betaproteobacteria</taxon>
        <taxon>Burkholderiales</taxon>
        <taxon>Burkholderiaceae</taxon>
        <taxon>Burkholderia</taxon>
        <taxon>pseudomallei group</taxon>
    </lineage>
</organism>